<proteinExistence type="predicted"/>
<comment type="caution">
    <text evidence="2">The sequence shown here is derived from an EMBL/GenBank/DDBJ whole genome shotgun (WGS) entry which is preliminary data.</text>
</comment>
<organism evidence="2 3">
    <name type="scientific">Trichinella nelsoni</name>
    <dbReference type="NCBI Taxonomy" id="6336"/>
    <lineage>
        <taxon>Eukaryota</taxon>
        <taxon>Metazoa</taxon>
        <taxon>Ecdysozoa</taxon>
        <taxon>Nematoda</taxon>
        <taxon>Enoplea</taxon>
        <taxon>Dorylaimia</taxon>
        <taxon>Trichinellida</taxon>
        <taxon>Trichinellidae</taxon>
        <taxon>Trichinella</taxon>
    </lineage>
</organism>
<name>A0A0V0S3X9_9BILA</name>
<evidence type="ECO:0000313" key="2">
    <source>
        <dbReference type="EMBL" id="KRX21451.1"/>
    </source>
</evidence>
<evidence type="ECO:0000313" key="3">
    <source>
        <dbReference type="Proteomes" id="UP000054630"/>
    </source>
</evidence>
<dbReference type="EMBL" id="JYDL01000039">
    <property type="protein sequence ID" value="KRX21451.1"/>
    <property type="molecule type" value="Genomic_DNA"/>
</dbReference>
<accession>A0A0V0S3X9</accession>
<gene>
    <name evidence="2" type="ORF">T07_13609</name>
</gene>
<dbReference type="Proteomes" id="UP000054630">
    <property type="component" value="Unassembled WGS sequence"/>
</dbReference>
<keyword evidence="3" id="KW-1185">Reference proteome</keyword>
<sequence>MAAPLHPSFGQKSLVLIKPSESKPAQSREKGEPTEALTLLRICDDIQSVPIRCKDWKHLQHLRIPEEQGEKLPIHVLIGVDSYGQFWVKKFYEIVI</sequence>
<dbReference type="AlphaFoldDB" id="A0A0V0S3X9"/>
<evidence type="ECO:0000256" key="1">
    <source>
        <dbReference type="SAM" id="MobiDB-lite"/>
    </source>
</evidence>
<feature type="region of interest" description="Disordered" evidence="1">
    <location>
        <begin position="1"/>
        <end position="32"/>
    </location>
</feature>
<protein>
    <submittedName>
        <fullName evidence="2">Uncharacterized protein</fullName>
    </submittedName>
</protein>
<reference evidence="2 3" key="1">
    <citation type="submission" date="2015-01" db="EMBL/GenBank/DDBJ databases">
        <title>Evolution of Trichinella species and genotypes.</title>
        <authorList>
            <person name="Korhonen P.K."/>
            <person name="Edoardo P."/>
            <person name="Giuseppe L.R."/>
            <person name="Gasser R.B."/>
        </authorList>
    </citation>
    <scope>NUCLEOTIDE SEQUENCE [LARGE SCALE GENOMIC DNA]</scope>
    <source>
        <strain evidence="2">ISS37</strain>
    </source>
</reference>